<dbReference type="AlphaFoldDB" id="A0A378K9I4"/>
<evidence type="ECO:0000313" key="2">
    <source>
        <dbReference type="Proteomes" id="UP000254794"/>
    </source>
</evidence>
<organism evidence="1 2">
    <name type="scientific">Legionella busanensis</name>
    <dbReference type="NCBI Taxonomy" id="190655"/>
    <lineage>
        <taxon>Bacteria</taxon>
        <taxon>Pseudomonadati</taxon>
        <taxon>Pseudomonadota</taxon>
        <taxon>Gammaproteobacteria</taxon>
        <taxon>Legionellales</taxon>
        <taxon>Legionellaceae</taxon>
        <taxon>Legionella</taxon>
    </lineage>
</organism>
<evidence type="ECO:0000313" key="1">
    <source>
        <dbReference type="EMBL" id="STX81608.1"/>
    </source>
</evidence>
<protein>
    <submittedName>
        <fullName evidence="1">Uncharacterized protein</fullName>
    </submittedName>
</protein>
<accession>A0A378K9I4</accession>
<dbReference type="OrthoDB" id="7531258at2"/>
<dbReference type="InterPro" id="IPR043733">
    <property type="entry name" value="DUF5677"/>
</dbReference>
<sequence>MTNSDYLFRNSISEKLISSLVTEFTVLHKEFTKKTIPLIDSFVKSNFSSLREKILAEGKDIYTINSFKHRKFIKEWPKLYLPLFEKISLSLTLCEEYGVFVTALSQGVRAGSPILDVLLNFYMLSWNIADEVFYLLLGGYGNAAQSRWRSLYEIFIVSLFIIEKGSDCAVAFMEHAIIDEYNLMKKAEAYKNEIRQRPPTEKQFKDCISRYNFIISKYGKSFKEPYGWAKIFFSPIPKNRINFTNIEKCVNQSRMRFYYSDASLSTHPNAYIFYKSNGRILNNKRGSIPNLWVGHALALTLVQMASVVCTVIPSSIESLFMISLLIELVEQIGKELPNE</sequence>
<dbReference type="Pfam" id="PF18928">
    <property type="entry name" value="DUF5677"/>
    <property type="match status" value="1"/>
</dbReference>
<reference evidence="1 2" key="1">
    <citation type="submission" date="2018-06" db="EMBL/GenBank/DDBJ databases">
        <authorList>
            <consortium name="Pathogen Informatics"/>
            <person name="Doyle S."/>
        </authorList>
    </citation>
    <scope>NUCLEOTIDE SEQUENCE [LARGE SCALE GENOMIC DNA]</scope>
    <source>
        <strain evidence="1 2">NCTC13316</strain>
    </source>
</reference>
<proteinExistence type="predicted"/>
<dbReference type="Proteomes" id="UP000254794">
    <property type="component" value="Unassembled WGS sequence"/>
</dbReference>
<dbReference type="EMBL" id="UGOD01000006">
    <property type="protein sequence ID" value="STX81608.1"/>
    <property type="molecule type" value="Genomic_DNA"/>
</dbReference>
<dbReference type="RefSeq" id="WP_115332970.1">
    <property type="nucleotide sequence ID" value="NZ_CAAAHP010000008.1"/>
</dbReference>
<keyword evidence="2" id="KW-1185">Reference proteome</keyword>
<gene>
    <name evidence="1" type="ORF">NCTC13316_03481</name>
</gene>
<name>A0A378K9I4_9GAMM</name>